<dbReference type="CDD" id="cd16376">
    <property type="entry name" value="Avd_like"/>
    <property type="match status" value="1"/>
</dbReference>
<evidence type="ECO:0000313" key="2">
    <source>
        <dbReference type="Proteomes" id="UP001079535"/>
    </source>
</evidence>
<dbReference type="InterPro" id="IPR055360">
    <property type="entry name" value="bAvd"/>
</dbReference>
<dbReference type="EMBL" id="JAPRAY010000003">
    <property type="protein sequence ID" value="MCZ0666592.1"/>
    <property type="molecule type" value="Genomic_DNA"/>
</dbReference>
<sequence length="117" mass="13897">MEVITKAIDLMQYTYSVTANKKRYPAKYKTLIERIQNECMNIYDFLMSANRIQINAEKQKRLDLQTRSISSCDKLSCYVELSMNLNLIGSDTVEHWQKKICDIKYMTIAWRNKDKTR</sequence>
<dbReference type="InterPro" id="IPR036583">
    <property type="entry name" value="23S_rRNA_IVS_sf"/>
</dbReference>
<dbReference type="AlphaFoldDB" id="A0A396G8X3"/>
<evidence type="ECO:0000313" key="1">
    <source>
        <dbReference type="EMBL" id="MCZ0666592.1"/>
    </source>
</evidence>
<name>A0A396G8X3_MEDGN</name>
<accession>A0A396G8X3</accession>
<proteinExistence type="predicted"/>
<gene>
    <name evidence="1" type="ORF">OZZ17_03450</name>
</gene>
<protein>
    <submittedName>
        <fullName evidence="1">Four helix bundle protein</fullName>
    </submittedName>
</protein>
<dbReference type="Gene3D" id="1.20.1440.60">
    <property type="entry name" value="23S rRNA-intervening sequence"/>
    <property type="match status" value="1"/>
</dbReference>
<dbReference type="Proteomes" id="UP001079535">
    <property type="component" value="Unassembled WGS sequence"/>
</dbReference>
<reference evidence="1" key="1">
    <citation type="submission" date="2022-11" db="EMBL/GenBank/DDBJ databases">
        <title>Temperate bacteriophages infecting mucin-degrading bacterium Ruminococcus gnavus from the human gut.</title>
        <authorList>
            <person name="Buttimer C."/>
        </authorList>
    </citation>
    <scope>NUCLEOTIDE SEQUENCE</scope>
    <source>
        <strain evidence="1">CCUG 49994</strain>
    </source>
</reference>
<comment type="caution">
    <text evidence="1">The sequence shown here is derived from an EMBL/GenBank/DDBJ whole genome shotgun (WGS) entry which is preliminary data.</text>
</comment>
<organism evidence="1 2">
    <name type="scientific">Mediterraneibacter gnavus</name>
    <name type="common">Ruminococcus gnavus</name>
    <dbReference type="NCBI Taxonomy" id="33038"/>
    <lineage>
        <taxon>Bacteria</taxon>
        <taxon>Bacillati</taxon>
        <taxon>Bacillota</taxon>
        <taxon>Clostridia</taxon>
        <taxon>Lachnospirales</taxon>
        <taxon>Lachnospiraceae</taxon>
        <taxon>Mediterraneibacter</taxon>
    </lineage>
</organism>
<dbReference type="RefSeq" id="WP_009245528.1">
    <property type="nucleotide sequence ID" value="NZ_BAABXV010000001.1"/>
</dbReference>